<evidence type="ECO:0000259" key="1">
    <source>
        <dbReference type="Pfam" id="PF00535"/>
    </source>
</evidence>
<evidence type="ECO:0000313" key="3">
    <source>
        <dbReference type="Proteomes" id="UP000195719"/>
    </source>
</evidence>
<accession>A0A1Y6MJ65</accession>
<dbReference type="Pfam" id="PF00535">
    <property type="entry name" value="Glycos_transf_2"/>
    <property type="match status" value="1"/>
</dbReference>
<feature type="domain" description="Glycosyltransferase 2-like" evidence="1">
    <location>
        <begin position="5"/>
        <end position="94"/>
    </location>
</feature>
<dbReference type="EMBL" id="FYAJ01000004">
    <property type="protein sequence ID" value="SMY35949.1"/>
    <property type="molecule type" value="Genomic_DNA"/>
</dbReference>
<gene>
    <name evidence="2" type="ORF">PAND9192_02277</name>
</gene>
<dbReference type="InterPro" id="IPR029044">
    <property type="entry name" value="Nucleotide-diphossugar_trans"/>
</dbReference>
<keyword evidence="2" id="KW-0808">Transferase</keyword>
<keyword evidence="3" id="KW-1185">Reference proteome</keyword>
<protein>
    <submittedName>
        <fullName evidence="2">Glycosyl transferase family 2</fullName>
    </submittedName>
</protein>
<proteinExistence type="predicted"/>
<sequence length="287" mass="34051">MKTPILVMTRNENEYLEQCIHSIIDTVTVNYHIYIIDNASDNKEHLAILKKLDKLDNVTVIRNTKNEWVLGLNSHLEMIKDRHDSKYFYLTDGDIDFSKCKAKPCWLSYSINLMDNNCALGKLGLSLSWDYLEENPELKNILLQEKSLYTDKKINDLYVSFVDTTATLFRWDWSIEGNSKFYPDHMRYLRPDLYSCRTPKNITVEHLGWKKYNKNLLPQSDIDNKIKCFVKVGGYVKDETLEQASKKIKYLYKYTHKTVLNMWILRRYFYLLKFVLVKGRRHFQGQG</sequence>
<name>A0A1Y6MJ65_9GAMM</name>
<reference evidence="3" key="1">
    <citation type="submission" date="2017-06" db="EMBL/GenBank/DDBJ databases">
        <authorList>
            <person name="Rodrigo-Torres L."/>
            <person name="Arahal R.D."/>
            <person name="Lucena T."/>
        </authorList>
    </citation>
    <scope>NUCLEOTIDE SEQUENCE [LARGE SCALE GENOMIC DNA]</scope>
    <source>
        <strain evidence="3">CECT 9192</strain>
    </source>
</reference>
<dbReference type="AlphaFoldDB" id="A0A1Y6MJ65"/>
<dbReference type="GO" id="GO:0016740">
    <property type="term" value="F:transferase activity"/>
    <property type="evidence" value="ECO:0007669"/>
    <property type="project" value="UniProtKB-KW"/>
</dbReference>
<evidence type="ECO:0000313" key="2">
    <source>
        <dbReference type="EMBL" id="SMY35949.1"/>
    </source>
</evidence>
<organism evidence="2 3">
    <name type="scientific">Photobacterium andalusiense</name>
    <dbReference type="NCBI Taxonomy" id="2204296"/>
    <lineage>
        <taxon>Bacteria</taxon>
        <taxon>Pseudomonadati</taxon>
        <taxon>Pseudomonadota</taxon>
        <taxon>Gammaproteobacteria</taxon>
        <taxon>Vibrionales</taxon>
        <taxon>Vibrionaceae</taxon>
        <taxon>Photobacterium</taxon>
    </lineage>
</organism>
<dbReference type="Proteomes" id="UP000195719">
    <property type="component" value="Unassembled WGS sequence"/>
</dbReference>
<dbReference type="InterPro" id="IPR001173">
    <property type="entry name" value="Glyco_trans_2-like"/>
</dbReference>
<dbReference type="RefSeq" id="WP_087853898.1">
    <property type="nucleotide sequence ID" value="NZ_FYAJ01000004.1"/>
</dbReference>
<dbReference type="CDD" id="cd00761">
    <property type="entry name" value="Glyco_tranf_GTA_type"/>
    <property type="match status" value="1"/>
</dbReference>
<dbReference type="SUPFAM" id="SSF53448">
    <property type="entry name" value="Nucleotide-diphospho-sugar transferases"/>
    <property type="match status" value="1"/>
</dbReference>
<dbReference type="Gene3D" id="3.90.550.10">
    <property type="entry name" value="Spore Coat Polysaccharide Biosynthesis Protein SpsA, Chain A"/>
    <property type="match status" value="1"/>
</dbReference>